<comment type="caution">
    <text evidence="2">The sequence shown here is derived from an EMBL/GenBank/DDBJ whole genome shotgun (WGS) entry which is preliminary data.</text>
</comment>
<keyword evidence="1" id="KW-0732">Signal</keyword>
<feature type="chain" id="PRO_5046815422" evidence="1">
    <location>
        <begin position="25"/>
        <end position="148"/>
    </location>
</feature>
<gene>
    <name evidence="2" type="ORF">H4W81_002149</name>
</gene>
<dbReference type="RefSeq" id="WP_192774658.1">
    <property type="nucleotide sequence ID" value="NZ_BAAASY010000001.1"/>
</dbReference>
<evidence type="ECO:0000313" key="2">
    <source>
        <dbReference type="EMBL" id="MBE1559370.1"/>
    </source>
</evidence>
<evidence type="ECO:0000313" key="3">
    <source>
        <dbReference type="Proteomes" id="UP000661607"/>
    </source>
</evidence>
<dbReference type="EMBL" id="JADBEF010000001">
    <property type="protein sequence ID" value="MBE1559370.1"/>
    <property type="molecule type" value="Genomic_DNA"/>
</dbReference>
<feature type="signal peptide" evidence="1">
    <location>
        <begin position="1"/>
        <end position="24"/>
    </location>
</feature>
<dbReference type="Proteomes" id="UP000661607">
    <property type="component" value="Unassembled WGS sequence"/>
</dbReference>
<evidence type="ECO:0000256" key="1">
    <source>
        <dbReference type="SAM" id="SignalP"/>
    </source>
</evidence>
<reference evidence="2 3" key="1">
    <citation type="submission" date="2020-10" db="EMBL/GenBank/DDBJ databases">
        <title>Sequencing the genomes of 1000 actinobacteria strains.</title>
        <authorList>
            <person name="Klenk H.-P."/>
        </authorList>
    </citation>
    <scope>NUCLEOTIDE SEQUENCE [LARGE SCALE GENOMIC DNA]</scope>
    <source>
        <strain evidence="2 3">DSM 43748</strain>
    </source>
</reference>
<accession>A0ABR9KBI4</accession>
<keyword evidence="3" id="KW-1185">Reference proteome</keyword>
<sequence length="148" mass="15812">MNMIKMAVSALAVAALLSPIPSCGFHVAKCKKRVAQQQAVLEKEVTRLLPAGSVTAIDREDECQNSPDSGAWVAVTVADAHHVREALAAMHREGWQFTAPFEELDPSDIQVVATKTFSHGTVDVLVDGPLAPGDSGAPTWDFSIDYPS</sequence>
<name>A0ABR9KBI4_9ACTN</name>
<protein>
    <submittedName>
        <fullName evidence="2">Uncharacterized protein</fullName>
    </submittedName>
</protein>
<organism evidence="2 3">
    <name type="scientific">Nonomuraea africana</name>
    <dbReference type="NCBI Taxonomy" id="46171"/>
    <lineage>
        <taxon>Bacteria</taxon>
        <taxon>Bacillati</taxon>
        <taxon>Actinomycetota</taxon>
        <taxon>Actinomycetes</taxon>
        <taxon>Streptosporangiales</taxon>
        <taxon>Streptosporangiaceae</taxon>
        <taxon>Nonomuraea</taxon>
    </lineage>
</organism>
<proteinExistence type="predicted"/>